<dbReference type="InterPro" id="IPR020846">
    <property type="entry name" value="MFS_dom"/>
</dbReference>
<feature type="transmembrane region" description="Helical" evidence="7">
    <location>
        <begin position="383"/>
        <end position="401"/>
    </location>
</feature>
<feature type="transmembrane region" description="Helical" evidence="7">
    <location>
        <begin position="179"/>
        <end position="197"/>
    </location>
</feature>
<evidence type="ECO:0000256" key="4">
    <source>
        <dbReference type="ARBA" id="ARBA00022692"/>
    </source>
</evidence>
<evidence type="ECO:0000256" key="7">
    <source>
        <dbReference type="SAM" id="Phobius"/>
    </source>
</evidence>
<evidence type="ECO:0000313" key="9">
    <source>
        <dbReference type="EMBL" id="AJK49912.1"/>
    </source>
</evidence>
<feature type="transmembrane region" description="Helical" evidence="7">
    <location>
        <begin position="311"/>
        <end position="337"/>
    </location>
</feature>
<dbReference type="InterPro" id="IPR050171">
    <property type="entry name" value="MFS_Transporters"/>
</dbReference>
<dbReference type="PROSITE" id="PS00216">
    <property type="entry name" value="SUGAR_TRANSPORT_1"/>
    <property type="match status" value="1"/>
</dbReference>
<gene>
    <name evidence="9" type="ORF">BGL_2c18460</name>
</gene>
<dbReference type="PANTHER" id="PTHR23517">
    <property type="entry name" value="RESISTANCE PROTEIN MDTM, PUTATIVE-RELATED-RELATED"/>
    <property type="match status" value="1"/>
</dbReference>
<feature type="transmembrane region" description="Helical" evidence="7">
    <location>
        <begin position="218"/>
        <end position="240"/>
    </location>
</feature>
<dbReference type="GO" id="GO:0022857">
    <property type="term" value="F:transmembrane transporter activity"/>
    <property type="evidence" value="ECO:0007669"/>
    <property type="project" value="InterPro"/>
</dbReference>
<keyword evidence="4 7" id="KW-0812">Transmembrane</keyword>
<feature type="transmembrane region" description="Helical" evidence="7">
    <location>
        <begin position="148"/>
        <end position="167"/>
    </location>
</feature>
<evidence type="ECO:0000256" key="6">
    <source>
        <dbReference type="ARBA" id="ARBA00023136"/>
    </source>
</evidence>
<protein>
    <submittedName>
        <fullName evidence="9">Putative sugar transporter major facilitator superfamily MFS-1</fullName>
    </submittedName>
</protein>
<keyword evidence="2" id="KW-0813">Transport</keyword>
<keyword evidence="10" id="KW-1185">Reference proteome</keyword>
<sequence length="408" mass="43786">MQASAPNYSQPTTKRRASFFHAFILLSSVVCSTLAATVIGPILPLMQQHFQAIPGIQTLVPVVVTLPMLVLAALAPAIGWTVDKIGRKRVLVASLILYAVAGTAPLYLNSIYVILVSRALVGVAEAAAMTCSTTLIGDYFSGVRRDKYISLQTTFASFSAFIFNLVGGMLGSHGWRTPFVVYAMTLLIAPLVQIFIWEPRRNQSVEDQIVQVSNEPEFSPWLLALVCVVAFFAGAAFLMVPIHLSFMLVELGVTSTQQIGLAYAINSLGVIIGTVAFGWIVVKRLGVFSQLLLATLVCGIGFVLMGTSHSFVALSIGGIVNGLGSGLILPASVSWALRTLPFERRGVGIGAYMASQCIGYFCNPFLVMPIVARMGSRFPAVEMWGIALVATTFFALAVSVLKRRPSLT</sequence>
<keyword evidence="9" id="KW-0762">Sugar transport</keyword>
<feature type="transmembrane region" description="Helical" evidence="7">
    <location>
        <begin position="55"/>
        <end position="78"/>
    </location>
</feature>
<keyword evidence="3" id="KW-1003">Cell membrane</keyword>
<dbReference type="InterPro" id="IPR005829">
    <property type="entry name" value="Sugar_transporter_CS"/>
</dbReference>
<comment type="subcellular location">
    <subcellularLocation>
        <location evidence="1">Cell membrane</location>
        <topology evidence="1">Multi-pass membrane protein</topology>
    </subcellularLocation>
</comment>
<dbReference type="EMBL" id="CP002581">
    <property type="protein sequence ID" value="AJK49912.1"/>
    <property type="molecule type" value="Genomic_DNA"/>
</dbReference>
<dbReference type="Pfam" id="PF07690">
    <property type="entry name" value="MFS_1"/>
    <property type="match status" value="1"/>
</dbReference>
<feature type="transmembrane region" description="Helical" evidence="7">
    <location>
        <begin position="20"/>
        <end position="43"/>
    </location>
</feature>
<proteinExistence type="predicted"/>
<reference evidence="10" key="1">
    <citation type="submission" date="2011-03" db="EMBL/GenBank/DDBJ databases">
        <authorList>
            <person name="Voget S."/>
            <person name="Streit W.R."/>
            <person name="Jaeger K.E."/>
            <person name="Daniel R."/>
        </authorList>
    </citation>
    <scope>NUCLEOTIDE SEQUENCE [LARGE SCALE GENOMIC DNA]</scope>
    <source>
        <strain evidence="10">PG1</strain>
    </source>
</reference>
<organism evidence="9 10">
    <name type="scientific">Burkholderia plantarii</name>
    <dbReference type="NCBI Taxonomy" id="41899"/>
    <lineage>
        <taxon>Bacteria</taxon>
        <taxon>Pseudomonadati</taxon>
        <taxon>Pseudomonadota</taxon>
        <taxon>Betaproteobacteria</taxon>
        <taxon>Burkholderiales</taxon>
        <taxon>Burkholderiaceae</taxon>
        <taxon>Burkholderia</taxon>
    </lineage>
</organism>
<feature type="domain" description="Major facilitator superfamily (MFS) profile" evidence="8">
    <location>
        <begin position="21"/>
        <end position="403"/>
    </location>
</feature>
<evidence type="ECO:0000256" key="2">
    <source>
        <dbReference type="ARBA" id="ARBA00022448"/>
    </source>
</evidence>
<feature type="transmembrane region" description="Helical" evidence="7">
    <location>
        <begin position="349"/>
        <end position="371"/>
    </location>
</feature>
<name>A0A0B6RX47_BURPL</name>
<dbReference type="GO" id="GO:0005886">
    <property type="term" value="C:plasma membrane"/>
    <property type="evidence" value="ECO:0007669"/>
    <property type="project" value="UniProtKB-SubCell"/>
</dbReference>
<dbReference type="SUPFAM" id="SSF103473">
    <property type="entry name" value="MFS general substrate transporter"/>
    <property type="match status" value="1"/>
</dbReference>
<evidence type="ECO:0000313" key="10">
    <source>
        <dbReference type="Proteomes" id="UP000031838"/>
    </source>
</evidence>
<feature type="transmembrane region" description="Helical" evidence="7">
    <location>
        <begin position="260"/>
        <end position="280"/>
    </location>
</feature>
<dbReference type="AlphaFoldDB" id="A0A0B6RX47"/>
<evidence type="ECO:0000256" key="5">
    <source>
        <dbReference type="ARBA" id="ARBA00022989"/>
    </source>
</evidence>
<feature type="transmembrane region" description="Helical" evidence="7">
    <location>
        <begin position="114"/>
        <end position="136"/>
    </location>
</feature>
<dbReference type="RefSeq" id="WP_052498476.1">
    <property type="nucleotide sequence ID" value="NZ_CP002581.1"/>
</dbReference>
<accession>A0A0B6RX47</accession>
<evidence type="ECO:0000259" key="8">
    <source>
        <dbReference type="PROSITE" id="PS50850"/>
    </source>
</evidence>
<dbReference type="InterPro" id="IPR036259">
    <property type="entry name" value="MFS_trans_sf"/>
</dbReference>
<dbReference type="PANTHER" id="PTHR23517:SF3">
    <property type="entry name" value="INTEGRAL MEMBRANE TRANSPORT PROTEIN"/>
    <property type="match status" value="1"/>
</dbReference>
<dbReference type="Proteomes" id="UP000031838">
    <property type="component" value="Chromosome 2"/>
</dbReference>
<dbReference type="PROSITE" id="PS50850">
    <property type="entry name" value="MFS"/>
    <property type="match status" value="1"/>
</dbReference>
<feature type="transmembrane region" description="Helical" evidence="7">
    <location>
        <begin position="287"/>
        <end position="305"/>
    </location>
</feature>
<reference evidence="9 10" key="2">
    <citation type="journal article" date="2016" name="Appl. Microbiol. Biotechnol.">
        <title>Mutations improving production and secretion of extracellular lipase by Burkholderia glumae PG1.</title>
        <authorList>
            <person name="Knapp A."/>
            <person name="Voget S."/>
            <person name="Gao R."/>
            <person name="Zaburannyi N."/>
            <person name="Krysciak D."/>
            <person name="Breuer M."/>
            <person name="Hauer B."/>
            <person name="Streit W.R."/>
            <person name="Muller R."/>
            <person name="Daniel R."/>
            <person name="Jaeger K.E."/>
        </authorList>
    </citation>
    <scope>NUCLEOTIDE SEQUENCE [LARGE SCALE GENOMIC DNA]</scope>
    <source>
        <strain evidence="9 10">PG1</strain>
    </source>
</reference>
<evidence type="ECO:0000256" key="3">
    <source>
        <dbReference type="ARBA" id="ARBA00022475"/>
    </source>
</evidence>
<dbReference type="CDD" id="cd17473">
    <property type="entry name" value="MFS_arabinose_efflux_permease_like"/>
    <property type="match status" value="1"/>
</dbReference>
<keyword evidence="6 7" id="KW-0472">Membrane</keyword>
<evidence type="ECO:0000256" key="1">
    <source>
        <dbReference type="ARBA" id="ARBA00004651"/>
    </source>
</evidence>
<dbReference type="Gene3D" id="1.20.1250.20">
    <property type="entry name" value="MFS general substrate transporter like domains"/>
    <property type="match status" value="1"/>
</dbReference>
<feature type="transmembrane region" description="Helical" evidence="7">
    <location>
        <begin position="90"/>
        <end position="108"/>
    </location>
</feature>
<dbReference type="HOGENOM" id="CLU_001265_10_6_4"/>
<dbReference type="KEGG" id="bgp:BGL_2c18460"/>
<dbReference type="InterPro" id="IPR011701">
    <property type="entry name" value="MFS"/>
</dbReference>
<keyword evidence="5 7" id="KW-1133">Transmembrane helix</keyword>